<evidence type="ECO:0000256" key="2">
    <source>
        <dbReference type="ARBA" id="ARBA00022692"/>
    </source>
</evidence>
<evidence type="ECO:0000256" key="4">
    <source>
        <dbReference type="ARBA" id="ARBA00023136"/>
    </source>
</evidence>
<organism evidence="7 8">
    <name type="scientific">Digitaria exilis</name>
    <dbReference type="NCBI Taxonomy" id="1010633"/>
    <lineage>
        <taxon>Eukaryota</taxon>
        <taxon>Viridiplantae</taxon>
        <taxon>Streptophyta</taxon>
        <taxon>Embryophyta</taxon>
        <taxon>Tracheophyta</taxon>
        <taxon>Spermatophyta</taxon>
        <taxon>Magnoliopsida</taxon>
        <taxon>Liliopsida</taxon>
        <taxon>Poales</taxon>
        <taxon>Poaceae</taxon>
        <taxon>PACMAD clade</taxon>
        <taxon>Panicoideae</taxon>
        <taxon>Panicodae</taxon>
        <taxon>Paniceae</taxon>
        <taxon>Anthephorinae</taxon>
        <taxon>Digitaria</taxon>
    </lineage>
</organism>
<evidence type="ECO:0000256" key="3">
    <source>
        <dbReference type="ARBA" id="ARBA00022989"/>
    </source>
</evidence>
<sequence>MAWASQLPPGYSIEIVRSSVTADFIVTILWIRAYGRTIFSSRWSSLTRRLSQCHVITLGELDSCSAQGELESESFHGVKGETESKSARRIRARLSKHHQTAATSLFFVFDSFPAKKAYGTSAHGAYTHTPSSFSDDLARPLYKAAAAAAAVINACATQPQPQHRQQNATMPALAEPERGNVGYGGRPQRVAVLRCIVAAVVVTVLLAGLAVLIFWLVVRPKPIDYAVTHAVVRHFNVTPPPPDANANATAAVNATFYLTFAAHNPNRRVSILYEWVEFRVLYGSGDPAQLLAVEDAPAFRQPRRNETALAVRAVARSANVSGQAARELRHDAEQGEVGVDVRMRARVQFKVAGVRTRHYDLEAFCAPVVVGLSPSAARSFQSVPCDVAIS</sequence>
<keyword evidence="8" id="KW-1185">Reference proteome</keyword>
<evidence type="ECO:0000256" key="5">
    <source>
        <dbReference type="SAM" id="Phobius"/>
    </source>
</evidence>
<dbReference type="EMBL" id="JACEFO010001866">
    <property type="protein sequence ID" value="KAF8697845.1"/>
    <property type="molecule type" value="Genomic_DNA"/>
</dbReference>
<protein>
    <recommendedName>
        <fullName evidence="6">Late embryogenesis abundant protein LEA-2 subgroup domain-containing protein</fullName>
    </recommendedName>
</protein>
<dbReference type="InterPro" id="IPR044839">
    <property type="entry name" value="NDR1-like"/>
</dbReference>
<dbReference type="Proteomes" id="UP000636709">
    <property type="component" value="Unassembled WGS sequence"/>
</dbReference>
<dbReference type="GO" id="GO:0098542">
    <property type="term" value="P:defense response to other organism"/>
    <property type="evidence" value="ECO:0007669"/>
    <property type="project" value="InterPro"/>
</dbReference>
<dbReference type="InterPro" id="IPR004864">
    <property type="entry name" value="LEA_2"/>
</dbReference>
<keyword evidence="4 5" id="KW-0472">Membrane</keyword>
<accession>A0A835EPC5</accession>
<evidence type="ECO:0000313" key="7">
    <source>
        <dbReference type="EMBL" id="KAF8697845.1"/>
    </source>
</evidence>
<reference evidence="7" key="1">
    <citation type="submission" date="2020-07" db="EMBL/GenBank/DDBJ databases">
        <title>Genome sequence and genetic diversity analysis of an under-domesticated orphan crop, white fonio (Digitaria exilis).</title>
        <authorList>
            <person name="Bennetzen J.L."/>
            <person name="Chen S."/>
            <person name="Ma X."/>
            <person name="Wang X."/>
            <person name="Yssel A.E.J."/>
            <person name="Chaluvadi S.R."/>
            <person name="Johnson M."/>
            <person name="Gangashetty P."/>
            <person name="Hamidou F."/>
            <person name="Sanogo M.D."/>
            <person name="Zwaenepoel A."/>
            <person name="Wallace J."/>
            <person name="Van De Peer Y."/>
            <person name="Van Deynze A."/>
        </authorList>
    </citation>
    <scope>NUCLEOTIDE SEQUENCE</scope>
    <source>
        <tissue evidence="7">Leaves</tissue>
    </source>
</reference>
<name>A0A835EPC5_9POAL</name>
<dbReference type="AlphaFoldDB" id="A0A835EPC5"/>
<dbReference type="GO" id="GO:0005886">
    <property type="term" value="C:plasma membrane"/>
    <property type="evidence" value="ECO:0007669"/>
    <property type="project" value="TreeGrafter"/>
</dbReference>
<gene>
    <name evidence="7" type="ORF">HU200_035336</name>
</gene>
<comment type="subcellular location">
    <subcellularLocation>
        <location evidence="1">Membrane</location>
        <topology evidence="1">Single-pass membrane protein</topology>
    </subcellularLocation>
</comment>
<dbReference type="OrthoDB" id="669838at2759"/>
<evidence type="ECO:0000256" key="1">
    <source>
        <dbReference type="ARBA" id="ARBA00004167"/>
    </source>
</evidence>
<dbReference type="Pfam" id="PF03168">
    <property type="entry name" value="LEA_2"/>
    <property type="match status" value="1"/>
</dbReference>
<feature type="transmembrane region" description="Helical" evidence="5">
    <location>
        <begin position="196"/>
        <end position="218"/>
    </location>
</feature>
<evidence type="ECO:0000313" key="8">
    <source>
        <dbReference type="Proteomes" id="UP000636709"/>
    </source>
</evidence>
<proteinExistence type="predicted"/>
<feature type="domain" description="Late embryogenesis abundant protein LEA-2 subgroup" evidence="6">
    <location>
        <begin position="260"/>
        <end position="361"/>
    </location>
</feature>
<keyword evidence="3 5" id="KW-1133">Transmembrane helix</keyword>
<feature type="transmembrane region" description="Helical" evidence="5">
    <location>
        <begin position="15"/>
        <end position="35"/>
    </location>
</feature>
<evidence type="ECO:0000259" key="6">
    <source>
        <dbReference type="Pfam" id="PF03168"/>
    </source>
</evidence>
<comment type="caution">
    <text evidence="7">The sequence shown here is derived from an EMBL/GenBank/DDBJ whole genome shotgun (WGS) entry which is preliminary data.</text>
</comment>
<dbReference type="PANTHER" id="PTHR31234:SF39">
    <property type="entry name" value="HARPIN-INDUCED PROTEIN 1 CONTAINING PROTEIN, EXPRESSED"/>
    <property type="match status" value="1"/>
</dbReference>
<dbReference type="PANTHER" id="PTHR31234">
    <property type="entry name" value="LATE EMBRYOGENESIS ABUNDANT (LEA) HYDROXYPROLINE-RICH GLYCOPROTEIN FAMILY"/>
    <property type="match status" value="1"/>
</dbReference>
<keyword evidence="2 5" id="KW-0812">Transmembrane</keyword>